<dbReference type="InterPro" id="IPR036682">
    <property type="entry name" value="OS_D_A10/PebIII_sf"/>
</dbReference>
<organism evidence="2 3">
    <name type="scientific">Aphis gossypii</name>
    <name type="common">Cotton aphid</name>
    <dbReference type="NCBI Taxonomy" id="80765"/>
    <lineage>
        <taxon>Eukaryota</taxon>
        <taxon>Metazoa</taxon>
        <taxon>Ecdysozoa</taxon>
        <taxon>Arthropoda</taxon>
        <taxon>Hexapoda</taxon>
        <taxon>Insecta</taxon>
        <taxon>Pterygota</taxon>
        <taxon>Neoptera</taxon>
        <taxon>Paraneoptera</taxon>
        <taxon>Hemiptera</taxon>
        <taxon>Sternorrhyncha</taxon>
        <taxon>Aphidomorpha</taxon>
        <taxon>Aphidoidea</taxon>
        <taxon>Aphididae</taxon>
        <taxon>Aphidini</taxon>
        <taxon>Aphis</taxon>
        <taxon>Aphis</taxon>
    </lineage>
</organism>
<dbReference type="EMBL" id="OU899035">
    <property type="protein sequence ID" value="CAH1724516.1"/>
    <property type="molecule type" value="Genomic_DNA"/>
</dbReference>
<evidence type="ECO:0000313" key="3">
    <source>
        <dbReference type="Proteomes" id="UP001154329"/>
    </source>
</evidence>
<gene>
    <name evidence="2" type="ORF">APHIGO_LOCUS5789</name>
</gene>
<evidence type="ECO:0000256" key="1">
    <source>
        <dbReference type="SAM" id="Phobius"/>
    </source>
</evidence>
<proteinExistence type="predicted"/>
<reference evidence="2" key="1">
    <citation type="submission" date="2022-02" db="EMBL/GenBank/DDBJ databases">
        <authorList>
            <person name="King R."/>
        </authorList>
    </citation>
    <scope>NUCLEOTIDE SEQUENCE</scope>
</reference>
<sequence>MSAFCLNSFILMTMITVIVTHATFTRSTKFDDKTGIDIHLVKRDTDDVKDDENSVESDEGFFYRFTHFFQDSSDKEDDDDDEKKPDFITTFDIFKLLDEEYAMQQFYCVINEDPCDEVGMRLKATIPEEINRNCERCTSTERNNIRRILNYVKKHYPQFWKRVEPIYKKKI</sequence>
<keyword evidence="1" id="KW-0812">Transmembrane</keyword>
<keyword evidence="1" id="KW-0472">Membrane</keyword>
<dbReference type="Proteomes" id="UP001154329">
    <property type="component" value="Chromosome 2"/>
</dbReference>
<dbReference type="AlphaFoldDB" id="A0A9P0J036"/>
<dbReference type="Pfam" id="PF03392">
    <property type="entry name" value="OS-D"/>
    <property type="match status" value="1"/>
</dbReference>
<feature type="transmembrane region" description="Helical" evidence="1">
    <location>
        <begin position="6"/>
        <end position="24"/>
    </location>
</feature>
<keyword evidence="1" id="KW-1133">Transmembrane helix</keyword>
<reference evidence="2" key="2">
    <citation type="submission" date="2022-10" db="EMBL/GenBank/DDBJ databases">
        <authorList>
            <consortium name="ENA_rothamsted_submissions"/>
            <consortium name="culmorum"/>
            <person name="King R."/>
        </authorList>
    </citation>
    <scope>NUCLEOTIDE SEQUENCE</scope>
</reference>
<protein>
    <submittedName>
        <fullName evidence="2">Uncharacterized protein</fullName>
    </submittedName>
</protein>
<accession>A0A9P0J036</accession>
<name>A0A9P0J036_APHGO</name>
<evidence type="ECO:0000313" key="2">
    <source>
        <dbReference type="EMBL" id="CAH1724516.1"/>
    </source>
</evidence>
<keyword evidence="3" id="KW-1185">Reference proteome</keyword>
<dbReference type="SUPFAM" id="SSF100910">
    <property type="entry name" value="Chemosensory protein Csp2"/>
    <property type="match status" value="1"/>
</dbReference>
<dbReference type="InterPro" id="IPR005055">
    <property type="entry name" value="A10/PebIII"/>
</dbReference>
<dbReference type="Gene3D" id="1.10.2080.10">
    <property type="entry name" value="Insect odorant-binding protein A10/Ejaculatory bulb-specific protein 3"/>
    <property type="match status" value="1"/>
</dbReference>
<dbReference type="PANTHER" id="PTHR11257">
    <property type="entry name" value="CHEMOSENSORY PROTEIN-RELATED"/>
    <property type="match status" value="1"/>
</dbReference>